<dbReference type="OrthoDB" id="2403068at2759"/>
<gene>
    <name evidence="1" type="ORF">AMORRO_LOCUS13693</name>
</gene>
<feature type="non-terminal residue" evidence="1">
    <location>
        <position position="70"/>
    </location>
</feature>
<dbReference type="Proteomes" id="UP000789342">
    <property type="component" value="Unassembled WGS sequence"/>
</dbReference>
<dbReference type="EMBL" id="CAJVPV010024426">
    <property type="protein sequence ID" value="CAG8726441.1"/>
    <property type="molecule type" value="Genomic_DNA"/>
</dbReference>
<reference evidence="1" key="1">
    <citation type="submission" date="2021-06" db="EMBL/GenBank/DDBJ databases">
        <authorList>
            <person name="Kallberg Y."/>
            <person name="Tangrot J."/>
            <person name="Rosling A."/>
        </authorList>
    </citation>
    <scope>NUCLEOTIDE SEQUENCE</scope>
    <source>
        <strain evidence="1">CL551</strain>
    </source>
</reference>
<evidence type="ECO:0000313" key="2">
    <source>
        <dbReference type="Proteomes" id="UP000789342"/>
    </source>
</evidence>
<proteinExistence type="predicted"/>
<evidence type="ECO:0000313" key="1">
    <source>
        <dbReference type="EMBL" id="CAG8726441.1"/>
    </source>
</evidence>
<feature type="non-terminal residue" evidence="1">
    <location>
        <position position="1"/>
    </location>
</feature>
<sequence length="70" mass="7938">EEEDNRSATLTTPDLTIDDLYHLVLNMQKGFQLQMNEMSTQISVSGTASSVRSVTRQMEKYGGNGKWFHN</sequence>
<name>A0A9N9IA42_9GLOM</name>
<organism evidence="1 2">
    <name type="scientific">Acaulospora morrowiae</name>
    <dbReference type="NCBI Taxonomy" id="94023"/>
    <lineage>
        <taxon>Eukaryota</taxon>
        <taxon>Fungi</taxon>
        <taxon>Fungi incertae sedis</taxon>
        <taxon>Mucoromycota</taxon>
        <taxon>Glomeromycotina</taxon>
        <taxon>Glomeromycetes</taxon>
        <taxon>Diversisporales</taxon>
        <taxon>Acaulosporaceae</taxon>
        <taxon>Acaulospora</taxon>
    </lineage>
</organism>
<protein>
    <submittedName>
        <fullName evidence="1">4481_t:CDS:1</fullName>
    </submittedName>
</protein>
<dbReference type="AlphaFoldDB" id="A0A9N9IA42"/>
<comment type="caution">
    <text evidence="1">The sequence shown here is derived from an EMBL/GenBank/DDBJ whole genome shotgun (WGS) entry which is preliminary data.</text>
</comment>
<accession>A0A9N9IA42</accession>
<keyword evidence="2" id="KW-1185">Reference proteome</keyword>